<feature type="domain" description="HTH luxR-type" evidence="1">
    <location>
        <begin position="317"/>
        <end position="374"/>
    </location>
</feature>
<proteinExistence type="predicted"/>
<dbReference type="RefSeq" id="WP_373654601.1">
    <property type="nucleotide sequence ID" value="NZ_JBGUAW010000002.1"/>
</dbReference>
<dbReference type="SMART" id="SM00421">
    <property type="entry name" value="HTH_LUXR"/>
    <property type="match status" value="1"/>
</dbReference>
<dbReference type="InterPro" id="IPR016032">
    <property type="entry name" value="Sig_transdc_resp-reg_C-effctor"/>
</dbReference>
<reference evidence="2 3" key="1">
    <citation type="submission" date="2024-08" db="EMBL/GenBank/DDBJ databases">
        <title>Whole-genome sequencing of halo(alkali)philic microorganisms from hypersaline lakes.</title>
        <authorList>
            <person name="Sorokin D.Y."/>
            <person name="Merkel A.Y."/>
            <person name="Messina E."/>
            <person name="Yakimov M."/>
        </authorList>
    </citation>
    <scope>NUCLEOTIDE SEQUENCE [LARGE SCALE GENOMIC DNA]</scope>
    <source>
        <strain evidence="2 3">Cl-TMA</strain>
    </source>
</reference>
<evidence type="ECO:0000313" key="3">
    <source>
        <dbReference type="Proteomes" id="UP001575181"/>
    </source>
</evidence>
<comment type="caution">
    <text evidence="2">The sequence shown here is derived from an EMBL/GenBank/DDBJ whole genome shotgun (WGS) entry which is preliminary data.</text>
</comment>
<dbReference type="Gene3D" id="1.10.10.10">
    <property type="entry name" value="Winged helix-like DNA-binding domain superfamily/Winged helix DNA-binding domain"/>
    <property type="match status" value="1"/>
</dbReference>
<dbReference type="InterPro" id="IPR036388">
    <property type="entry name" value="WH-like_DNA-bd_sf"/>
</dbReference>
<organism evidence="2 3">
    <name type="scientific">Thiohalorhabdus methylotrophus</name>
    <dbReference type="NCBI Taxonomy" id="3242694"/>
    <lineage>
        <taxon>Bacteria</taxon>
        <taxon>Pseudomonadati</taxon>
        <taxon>Pseudomonadota</taxon>
        <taxon>Gammaproteobacteria</taxon>
        <taxon>Thiohalorhabdales</taxon>
        <taxon>Thiohalorhabdaceae</taxon>
        <taxon>Thiohalorhabdus</taxon>
    </lineage>
</organism>
<dbReference type="SUPFAM" id="SSF46894">
    <property type="entry name" value="C-terminal effector domain of the bipartite response regulators"/>
    <property type="match status" value="1"/>
</dbReference>
<name>A0ABV4TUL5_9GAMM</name>
<dbReference type="Proteomes" id="UP001575181">
    <property type="component" value="Unassembled WGS sequence"/>
</dbReference>
<accession>A0ABV4TUL5</accession>
<sequence length="389" mass="42843">MGGNVPGIDTFSTLLEAVYESALDPGQWRIFLRGLAEALNAKSGMFRVIDERLPAVRANVHYNLDPELQEAHRQYYVNRDIFIEALRGQPAGFIAPGEQYLSLKQLQRTEFFADYMQPQDSYHVCGGLAMRNEEFTIKFGLQRDRRTGPFSRGDADFIRRFVPHIQRAARLGHLLDLARQQTAAAEQGLESLAVGVILLDEQEQIFHTNSKADALLRNRCGLADMQGRLMATSGADAERLRGLLGLVRSRAASGDAPIPETLLLTPGPGEPQLLLVACPIPPTLPYFRGPWPTANAAIFVSNLADAGLLNHEILIGLYGLTPTEARLAGALSRGHDLNSLSEGWNISRETLRTHLKRILGKTGTSRQTELVRLLTGKPWSLAGHPLEAS</sequence>
<protein>
    <submittedName>
        <fullName evidence="2">Helix-turn-helix transcriptional regulator</fullName>
    </submittedName>
</protein>
<dbReference type="InterPro" id="IPR000792">
    <property type="entry name" value="Tscrpt_reg_LuxR_C"/>
</dbReference>
<evidence type="ECO:0000313" key="2">
    <source>
        <dbReference type="EMBL" id="MFA9459816.1"/>
    </source>
</evidence>
<dbReference type="EMBL" id="JBGUAW010000002">
    <property type="protein sequence ID" value="MFA9459816.1"/>
    <property type="molecule type" value="Genomic_DNA"/>
</dbReference>
<evidence type="ECO:0000259" key="1">
    <source>
        <dbReference type="SMART" id="SM00421"/>
    </source>
</evidence>
<keyword evidence="3" id="KW-1185">Reference proteome</keyword>
<gene>
    <name evidence="2" type="ORF">ACERLL_03145</name>
</gene>